<evidence type="ECO:0000313" key="3">
    <source>
        <dbReference type="WBParaSite" id="SRAE_X000141200.1"/>
    </source>
</evidence>
<gene>
    <name evidence="1 3 4" type="ORF">SRAE_X000141200</name>
</gene>
<dbReference type="GeneID" id="36384474"/>
<sequence>MYANYLKVLGSGLEEKDFYRAILDNVPEVFKAEIVRDALEKPEGMIMDSEYLLSIVERCCAEREELEPILLSVDKLMSLRFKEGQNAYTNLLSEISFEKKEIIKIDQQELVENNEKKVVKKKKVSSKGLFIEKQACCVEAHIVGIGKKECYLDSGAGANSIGLKNVPKKIVEELRRDDIVIFKDSHGEKVTSLGYFTTHIVFENLKDREFVIKMHINLESSDVLIGFPFLREHNINILDIAKTPRKEKAGEEKMVKGIKFKMNLSKVEQFLLEKNLEDLTDEMERENFLSVEVNLVDFKPRIMRETRVPEDIRDEVKEIFEEYCEKSFWEKVQNKSKISNTKKRSV</sequence>
<name>A0A090MNM5_STRRB</name>
<reference evidence="2" key="1">
    <citation type="submission" date="2014-09" db="EMBL/GenBank/DDBJ databases">
        <authorList>
            <person name="Martin A.A."/>
        </authorList>
    </citation>
    <scope>NUCLEOTIDE SEQUENCE</scope>
    <source>
        <strain evidence="2">ED321</strain>
    </source>
</reference>
<evidence type="ECO:0000313" key="2">
    <source>
        <dbReference type="Proteomes" id="UP000035682"/>
    </source>
</evidence>
<protein>
    <submittedName>
        <fullName evidence="3">Aspartic peptidase domain-containing protein</fullName>
    </submittedName>
</protein>
<dbReference type="AlphaFoldDB" id="A0A090MNM5"/>
<dbReference type="CTD" id="36384474"/>
<accession>A0A090MNM5</accession>
<organism evidence="1">
    <name type="scientific">Strongyloides ratti</name>
    <name type="common">Parasitic roundworm</name>
    <dbReference type="NCBI Taxonomy" id="34506"/>
    <lineage>
        <taxon>Eukaryota</taxon>
        <taxon>Metazoa</taxon>
        <taxon>Ecdysozoa</taxon>
        <taxon>Nematoda</taxon>
        <taxon>Chromadorea</taxon>
        <taxon>Rhabditida</taxon>
        <taxon>Tylenchina</taxon>
        <taxon>Panagrolaimomorpha</taxon>
        <taxon>Strongyloidoidea</taxon>
        <taxon>Strongyloididae</taxon>
        <taxon>Strongyloides</taxon>
    </lineage>
</organism>
<dbReference type="WBParaSite" id="SRAE_X000141200.1">
    <property type="protein sequence ID" value="SRAE_X000141200.1"/>
    <property type="gene ID" value="WBGene00266980"/>
</dbReference>
<dbReference type="WormBase" id="SRAE_X000141200">
    <property type="protein sequence ID" value="SRP10173"/>
    <property type="gene ID" value="WBGene00266980"/>
</dbReference>
<evidence type="ECO:0000313" key="1">
    <source>
        <dbReference type="EMBL" id="CEF59666.1"/>
    </source>
</evidence>
<dbReference type="EMBL" id="LN609396">
    <property type="protein sequence ID" value="CEF59666.1"/>
    <property type="molecule type" value="Genomic_DNA"/>
</dbReference>
<reference evidence="3" key="3">
    <citation type="submission" date="2020-12" db="UniProtKB">
        <authorList>
            <consortium name="WormBaseParasite"/>
        </authorList>
    </citation>
    <scope>IDENTIFICATION</scope>
</reference>
<reference evidence="1" key="2">
    <citation type="submission" date="2014-09" db="EMBL/GenBank/DDBJ databases">
        <authorList>
            <person name="Aslett A.Martin."/>
        </authorList>
    </citation>
    <scope>NUCLEOTIDE SEQUENCE</scope>
    <source>
        <strain evidence="1">ED321 Heterogonic</strain>
    </source>
</reference>
<evidence type="ECO:0000313" key="4">
    <source>
        <dbReference type="WormBase" id="SRAE_X000141200"/>
    </source>
</evidence>
<dbReference type="Proteomes" id="UP000035682">
    <property type="component" value="Unplaced"/>
</dbReference>
<proteinExistence type="predicted"/>
<dbReference type="RefSeq" id="XP_024498877.1">
    <property type="nucleotide sequence ID" value="XM_024648652.1"/>
</dbReference>
<keyword evidence="2" id="KW-1185">Reference proteome</keyword>